<dbReference type="SUPFAM" id="SSF52833">
    <property type="entry name" value="Thioredoxin-like"/>
    <property type="match status" value="1"/>
</dbReference>
<evidence type="ECO:0000256" key="1">
    <source>
        <dbReference type="ARBA" id="ARBA00002549"/>
    </source>
</evidence>
<protein>
    <recommendedName>
        <fullName evidence="10">Glutaredoxin-2, mitochondrial</fullName>
    </recommendedName>
</protein>
<dbReference type="PANTHER" id="PTHR45694">
    <property type="entry name" value="GLUTAREDOXIN 2"/>
    <property type="match status" value="1"/>
</dbReference>
<keyword evidence="5" id="KW-1015">Disulfide bond</keyword>
<name>A0AA38HVE3_9CUCU</name>
<evidence type="ECO:0000256" key="10">
    <source>
        <dbReference type="ARBA" id="ARBA00039819"/>
    </source>
</evidence>
<dbReference type="EMBL" id="JALNTZ010000007">
    <property type="protein sequence ID" value="KAJ3644830.1"/>
    <property type="molecule type" value="Genomic_DNA"/>
</dbReference>
<comment type="function">
    <text evidence="1">Has a glutathione-disulfide oxidoreductase activity in the presence of NADPH and glutathione reductase. Reduces low molecular weight disulfides and proteins.</text>
</comment>
<comment type="caution">
    <text evidence="12">The sequence shown here is derived from an EMBL/GenBank/DDBJ whole genome shotgun (WGS) entry which is preliminary data.</text>
</comment>
<keyword evidence="3" id="KW-0813">Transport</keyword>
<dbReference type="InterPro" id="IPR011767">
    <property type="entry name" value="GLR_AS"/>
</dbReference>
<evidence type="ECO:0000256" key="2">
    <source>
        <dbReference type="ARBA" id="ARBA00007787"/>
    </source>
</evidence>
<keyword evidence="7" id="KW-0676">Redox-active center</keyword>
<comment type="similarity">
    <text evidence="2">Belongs to the glutaredoxin family.</text>
</comment>
<dbReference type="InterPro" id="IPR002109">
    <property type="entry name" value="Glutaredoxin"/>
</dbReference>
<dbReference type="InterPro" id="IPR014025">
    <property type="entry name" value="Glutaredoxin_subgr"/>
</dbReference>
<keyword evidence="6" id="KW-0318">Glutathionylation</keyword>
<gene>
    <name evidence="12" type="ORF">Zmor_022532</name>
</gene>
<dbReference type="GO" id="GO:0015038">
    <property type="term" value="F:glutathione disulfide oxidoreductase activity"/>
    <property type="evidence" value="ECO:0007669"/>
    <property type="project" value="TreeGrafter"/>
</dbReference>
<dbReference type="Proteomes" id="UP001168821">
    <property type="component" value="Unassembled WGS sequence"/>
</dbReference>
<evidence type="ECO:0000256" key="7">
    <source>
        <dbReference type="ARBA" id="ARBA00023284"/>
    </source>
</evidence>
<sequence>MGLFAFFNTIYCQVSAAFSILLSKVMGVFNSKLPIDMTAPKAQLVKDLIKSDTVVIFSKSYCPYCRLAKEVFDNLKQKFTAIELDQRDDCDEIQAILGEITGAKTVPRVFVKGECLGGGSDVKALYDKGELQKYFA</sequence>
<proteinExistence type="inferred from homology"/>
<dbReference type="InterPro" id="IPR036249">
    <property type="entry name" value="Thioredoxin-like_sf"/>
</dbReference>
<dbReference type="PRINTS" id="PR00160">
    <property type="entry name" value="GLUTAREDOXIN"/>
</dbReference>
<evidence type="ECO:0000259" key="11">
    <source>
        <dbReference type="Pfam" id="PF00462"/>
    </source>
</evidence>
<dbReference type="AlphaFoldDB" id="A0AA38HVE3"/>
<dbReference type="InterPro" id="IPR011899">
    <property type="entry name" value="Glutaredoxin_euk/vir"/>
</dbReference>
<feature type="domain" description="Glutaredoxin" evidence="11">
    <location>
        <begin position="54"/>
        <end position="115"/>
    </location>
</feature>
<evidence type="ECO:0000256" key="3">
    <source>
        <dbReference type="ARBA" id="ARBA00022448"/>
    </source>
</evidence>
<organism evidence="12 13">
    <name type="scientific">Zophobas morio</name>
    <dbReference type="NCBI Taxonomy" id="2755281"/>
    <lineage>
        <taxon>Eukaryota</taxon>
        <taxon>Metazoa</taxon>
        <taxon>Ecdysozoa</taxon>
        <taxon>Arthropoda</taxon>
        <taxon>Hexapoda</taxon>
        <taxon>Insecta</taxon>
        <taxon>Pterygota</taxon>
        <taxon>Neoptera</taxon>
        <taxon>Endopterygota</taxon>
        <taxon>Coleoptera</taxon>
        <taxon>Polyphaga</taxon>
        <taxon>Cucujiformia</taxon>
        <taxon>Tenebrionidae</taxon>
        <taxon>Zophobas</taxon>
    </lineage>
</organism>
<keyword evidence="4" id="KW-0249">Electron transport</keyword>
<dbReference type="Pfam" id="PF00462">
    <property type="entry name" value="Glutaredoxin"/>
    <property type="match status" value="1"/>
</dbReference>
<comment type="subunit">
    <text evidence="9">Monomer; active form. Homodimer; inactive form. The homodimer is probably linked by 1 2Fe-2S cluster.</text>
</comment>
<dbReference type="Gene3D" id="3.40.30.10">
    <property type="entry name" value="Glutaredoxin"/>
    <property type="match status" value="1"/>
</dbReference>
<accession>A0AA38HVE3</accession>
<evidence type="ECO:0000256" key="6">
    <source>
        <dbReference type="ARBA" id="ARBA00023206"/>
    </source>
</evidence>
<reference evidence="12" key="1">
    <citation type="journal article" date="2023" name="G3 (Bethesda)">
        <title>Whole genome assemblies of Zophobas morio and Tenebrio molitor.</title>
        <authorList>
            <person name="Kaur S."/>
            <person name="Stinson S.A."/>
            <person name="diCenzo G.C."/>
        </authorList>
    </citation>
    <scope>NUCLEOTIDE SEQUENCE</scope>
    <source>
        <strain evidence="12">QUZm001</strain>
    </source>
</reference>
<dbReference type="PROSITE" id="PS51354">
    <property type="entry name" value="GLUTAREDOXIN_2"/>
    <property type="match status" value="1"/>
</dbReference>
<evidence type="ECO:0000313" key="13">
    <source>
        <dbReference type="Proteomes" id="UP001168821"/>
    </source>
</evidence>
<evidence type="ECO:0000256" key="4">
    <source>
        <dbReference type="ARBA" id="ARBA00022982"/>
    </source>
</evidence>
<evidence type="ECO:0000256" key="5">
    <source>
        <dbReference type="ARBA" id="ARBA00023157"/>
    </source>
</evidence>
<evidence type="ECO:0000256" key="8">
    <source>
        <dbReference type="ARBA" id="ARBA00037470"/>
    </source>
</evidence>
<dbReference type="PROSITE" id="PS00195">
    <property type="entry name" value="GLUTAREDOXIN_1"/>
    <property type="match status" value="1"/>
</dbReference>
<dbReference type="NCBIfam" id="TIGR02180">
    <property type="entry name" value="GRX_euk"/>
    <property type="match status" value="1"/>
</dbReference>
<comment type="function">
    <text evidence="8">Glutathione-dependent oxidoreductase that facilitates the maintenance of mitochondrial redox homeostasis upon induction of apoptosis by oxidative stress. Involved in response to hydrogen peroxide and regulation of apoptosis caused by oxidative stress. Acts as a very efficient catalyst of monothiol reactions because of its high affinity for protein glutathione-mixed disulfides. Can receive electrons not only from glutathione (GSH), but also from thioredoxin reductase supporting both monothiol and dithiol reactions. Efficiently catalyzes both glutathionylation and deglutathionylation of mitochondrial complex I, which in turn regulates the superoxide production by the complex. Overexpression decreases the susceptibility to apoptosis and prevents loss of cardiolipin and cytochrome c release.</text>
</comment>
<dbReference type="FunFam" id="3.40.30.10:FF:000026">
    <property type="entry name" value="Glutaredoxin 2"/>
    <property type="match status" value="1"/>
</dbReference>
<dbReference type="GO" id="GO:0005737">
    <property type="term" value="C:cytoplasm"/>
    <property type="evidence" value="ECO:0007669"/>
    <property type="project" value="TreeGrafter"/>
</dbReference>
<dbReference type="CDD" id="cd03419">
    <property type="entry name" value="GRX_GRXh_1_2_like"/>
    <property type="match status" value="1"/>
</dbReference>
<evidence type="ECO:0000313" key="12">
    <source>
        <dbReference type="EMBL" id="KAJ3644830.1"/>
    </source>
</evidence>
<dbReference type="PANTHER" id="PTHR45694:SF5">
    <property type="entry name" value="GLUTAREDOXIN 2"/>
    <property type="match status" value="1"/>
</dbReference>
<keyword evidence="13" id="KW-1185">Reference proteome</keyword>
<evidence type="ECO:0000256" key="9">
    <source>
        <dbReference type="ARBA" id="ARBA00038558"/>
    </source>
</evidence>
<dbReference type="GO" id="GO:0034599">
    <property type="term" value="P:cellular response to oxidative stress"/>
    <property type="evidence" value="ECO:0007669"/>
    <property type="project" value="TreeGrafter"/>
</dbReference>